<accession>A0A221KAV1</accession>
<evidence type="ECO:0000313" key="3">
    <source>
        <dbReference type="Proteomes" id="UP000199729"/>
    </source>
</evidence>
<dbReference type="AlphaFoldDB" id="A0A221KAV1"/>
<feature type="compositionally biased region" description="Basic and acidic residues" evidence="1">
    <location>
        <begin position="1"/>
        <end position="11"/>
    </location>
</feature>
<evidence type="ECO:0000313" key="2">
    <source>
        <dbReference type="EMBL" id="ASM76109.1"/>
    </source>
</evidence>
<evidence type="ECO:0000256" key="1">
    <source>
        <dbReference type="SAM" id="MobiDB-lite"/>
    </source>
</evidence>
<gene>
    <name evidence="2" type="ORF">VITFI_CDS0330</name>
</gene>
<dbReference type="Proteomes" id="UP000199729">
    <property type="component" value="Chromosome"/>
</dbReference>
<feature type="compositionally biased region" description="Basic and acidic residues" evidence="1">
    <location>
        <begin position="39"/>
        <end position="53"/>
    </location>
</feature>
<organism evidence="2 3">
    <name type="scientific">Vitreoscilla filiformis</name>
    <dbReference type="NCBI Taxonomy" id="63"/>
    <lineage>
        <taxon>Bacteria</taxon>
        <taxon>Pseudomonadati</taxon>
        <taxon>Pseudomonadota</taxon>
        <taxon>Betaproteobacteria</taxon>
        <taxon>Neisseriales</taxon>
        <taxon>Neisseriaceae</taxon>
        <taxon>Vitreoscilla</taxon>
    </lineage>
</organism>
<dbReference type="KEGG" id="vff:VITFI_CDS0330"/>
<sequence length="53" mass="5818">MRMRDDRRCDRAGLGGLGFGRGLGGGGFASRRHAGWPDATRRPRKSEEGNRGF</sequence>
<proteinExistence type="predicted"/>
<feature type="compositionally biased region" description="Gly residues" evidence="1">
    <location>
        <begin position="13"/>
        <end position="28"/>
    </location>
</feature>
<keyword evidence="3" id="KW-1185">Reference proteome</keyword>
<feature type="region of interest" description="Disordered" evidence="1">
    <location>
        <begin position="1"/>
        <end position="53"/>
    </location>
</feature>
<dbReference type="EMBL" id="CP022423">
    <property type="protein sequence ID" value="ASM76109.1"/>
    <property type="molecule type" value="Genomic_DNA"/>
</dbReference>
<protein>
    <submittedName>
        <fullName evidence="2">Uncharacterized protein</fullName>
    </submittedName>
</protein>
<name>A0A221KAV1_VITFI</name>
<reference evidence="2 3" key="1">
    <citation type="submission" date="2017-07" db="EMBL/GenBank/DDBJ databases">
        <title>Complete Genome Sequence of the cosmetic ferment Vitreoscilla filiformis (ATCC15551).</title>
        <authorList>
            <person name="Contreras S."/>
            <person name="Sagory-Zalkind P."/>
            <person name="Blanquart H."/>
            <person name="Iltis A."/>
            <person name="Morand S.C."/>
        </authorList>
    </citation>
    <scope>NUCLEOTIDE SEQUENCE [LARGE SCALE GENOMIC DNA]</scope>
    <source>
        <strain evidence="2 3">ATCC 15551</strain>
    </source>
</reference>